<feature type="compositionally biased region" description="Basic and acidic residues" evidence="1">
    <location>
        <begin position="7"/>
        <end position="17"/>
    </location>
</feature>
<feature type="region of interest" description="Disordered" evidence="1">
    <location>
        <begin position="1"/>
        <end position="54"/>
    </location>
</feature>
<accession>A0ABQ3NPL2</accession>
<sequence>MSFRRPIRGEEARKEADEAALTETNEGEAGDALTPNSGAQRRAAEKTGDAGIPE</sequence>
<gene>
    <name evidence="2" type="ORF">Scinn_41880</name>
</gene>
<comment type="caution">
    <text evidence="2">The sequence shown here is derived from an EMBL/GenBank/DDBJ whole genome shotgun (WGS) entry which is preliminary data.</text>
</comment>
<keyword evidence="3" id="KW-1185">Reference proteome</keyword>
<evidence type="ECO:0000313" key="2">
    <source>
        <dbReference type="EMBL" id="GHI14725.1"/>
    </source>
</evidence>
<reference evidence="3" key="1">
    <citation type="submission" date="2020-09" db="EMBL/GenBank/DDBJ databases">
        <title>Whole genome shotgun sequence of Streptomyces cinnamonensis NBRC 15873.</title>
        <authorList>
            <person name="Komaki H."/>
            <person name="Tamura T."/>
        </authorList>
    </citation>
    <scope>NUCLEOTIDE SEQUENCE [LARGE SCALE GENOMIC DNA]</scope>
    <source>
        <strain evidence="3">NBRC 15873</strain>
    </source>
</reference>
<name>A0ABQ3NPL2_STRVG</name>
<organism evidence="2 3">
    <name type="scientific">Streptomyces virginiae</name>
    <name type="common">Streptomyces cinnamonensis</name>
    <dbReference type="NCBI Taxonomy" id="1961"/>
    <lineage>
        <taxon>Bacteria</taxon>
        <taxon>Bacillati</taxon>
        <taxon>Actinomycetota</taxon>
        <taxon>Actinomycetes</taxon>
        <taxon>Kitasatosporales</taxon>
        <taxon>Streptomycetaceae</taxon>
        <taxon>Streptomyces</taxon>
    </lineage>
</organism>
<evidence type="ECO:0000313" key="3">
    <source>
        <dbReference type="Proteomes" id="UP000660554"/>
    </source>
</evidence>
<dbReference type="EMBL" id="BNDV01000008">
    <property type="protein sequence ID" value="GHI14725.1"/>
    <property type="molecule type" value="Genomic_DNA"/>
</dbReference>
<dbReference type="Proteomes" id="UP000660554">
    <property type="component" value="Unassembled WGS sequence"/>
</dbReference>
<evidence type="ECO:0000256" key="1">
    <source>
        <dbReference type="SAM" id="MobiDB-lite"/>
    </source>
</evidence>
<protein>
    <submittedName>
        <fullName evidence="2">Uncharacterized protein</fullName>
    </submittedName>
</protein>
<proteinExistence type="predicted"/>